<reference evidence="1 2" key="1">
    <citation type="journal article" date="2016" name="Nat. Commun.">
        <title>Thousands of microbial genomes shed light on interconnected biogeochemical processes in an aquifer system.</title>
        <authorList>
            <person name="Anantharaman K."/>
            <person name="Brown C.T."/>
            <person name="Hug L.A."/>
            <person name="Sharon I."/>
            <person name="Castelle C.J."/>
            <person name="Probst A.J."/>
            <person name="Thomas B.C."/>
            <person name="Singh A."/>
            <person name="Wilkins M.J."/>
            <person name="Karaoz U."/>
            <person name="Brodie E.L."/>
            <person name="Williams K.H."/>
            <person name="Hubbard S.S."/>
            <person name="Banfield J.F."/>
        </authorList>
    </citation>
    <scope>NUCLEOTIDE SEQUENCE [LARGE SCALE GENOMIC DNA]</scope>
</reference>
<organism evidence="1 2">
    <name type="scientific">Candidatus Doudnabacteria bacterium RIFCSPHIGHO2_01_FULL_50_11</name>
    <dbReference type="NCBI Taxonomy" id="1817828"/>
    <lineage>
        <taxon>Bacteria</taxon>
        <taxon>Candidatus Doudnaibacteriota</taxon>
    </lineage>
</organism>
<accession>A0A1F5PGN1</accession>
<gene>
    <name evidence="1" type="ORF">A2722_04400</name>
</gene>
<evidence type="ECO:0000313" key="2">
    <source>
        <dbReference type="Proteomes" id="UP000178377"/>
    </source>
</evidence>
<protein>
    <submittedName>
        <fullName evidence="1">Uncharacterized protein</fullName>
    </submittedName>
</protein>
<proteinExistence type="predicted"/>
<dbReference type="EMBL" id="MFEO01000027">
    <property type="protein sequence ID" value="OGE88954.1"/>
    <property type="molecule type" value="Genomic_DNA"/>
</dbReference>
<dbReference type="STRING" id="1817828.A2722_04400"/>
<sequence>MLTIMRKDKAKASFLRRQGRSYTEINNILSVPKSTLSGWFRGVAWSDKIKSTLQIQASRDNRVKMRSLVHARGERLAKIYEQGGQEAREEFERLKYHPLFTSSICLYWGEGNKASRYNVTIGNADPLMIRVFVDFLKSICGVAPDKIRAYILIYPDLNSIHCIEYWMKNTGLTKINFTKCVTITGRHATRRVKYGVCTVGISSRYLKEKMLIWLQLLPLALTNDEFMRV</sequence>
<comment type="caution">
    <text evidence="1">The sequence shown here is derived from an EMBL/GenBank/DDBJ whole genome shotgun (WGS) entry which is preliminary data.</text>
</comment>
<name>A0A1F5PGN1_9BACT</name>
<dbReference type="AlphaFoldDB" id="A0A1F5PGN1"/>
<evidence type="ECO:0000313" key="1">
    <source>
        <dbReference type="EMBL" id="OGE88954.1"/>
    </source>
</evidence>
<dbReference type="Proteomes" id="UP000178377">
    <property type="component" value="Unassembled WGS sequence"/>
</dbReference>